<evidence type="ECO:0000313" key="2">
    <source>
        <dbReference type="Proteomes" id="UP000463975"/>
    </source>
</evidence>
<dbReference type="InterPro" id="IPR012106">
    <property type="entry name" value="Phage_Mu_Gp1"/>
</dbReference>
<evidence type="ECO:0000313" key="1">
    <source>
        <dbReference type="EMBL" id="QHI96050.1"/>
    </source>
</evidence>
<dbReference type="RefSeq" id="WP_160619123.1">
    <property type="nucleotide sequence ID" value="NZ_CP047652.1"/>
</dbReference>
<dbReference type="Proteomes" id="UP000463975">
    <property type="component" value="Chromosome"/>
</dbReference>
<proteinExistence type="predicted"/>
<dbReference type="Pfam" id="PF10123">
    <property type="entry name" value="Mu-like_Pro"/>
    <property type="match status" value="1"/>
</dbReference>
<dbReference type="EMBL" id="CP047652">
    <property type="protein sequence ID" value="QHI96050.1"/>
    <property type="molecule type" value="Genomic_DNA"/>
</dbReference>
<organism evidence="1 2">
    <name type="scientific">Aristophania vespae</name>
    <dbReference type="NCBI Taxonomy" id="2697033"/>
    <lineage>
        <taxon>Bacteria</taxon>
        <taxon>Pseudomonadati</taxon>
        <taxon>Pseudomonadota</taxon>
        <taxon>Alphaproteobacteria</taxon>
        <taxon>Acetobacterales</taxon>
        <taxon>Acetobacteraceae</taxon>
        <taxon>Aristophania</taxon>
    </lineage>
</organism>
<dbReference type="KEGG" id="bomb:GT348_07205"/>
<evidence type="ECO:0008006" key="3">
    <source>
        <dbReference type="Google" id="ProtNLM"/>
    </source>
</evidence>
<reference evidence="1 2" key="1">
    <citation type="submission" date="2020-01" db="EMBL/GenBank/DDBJ databases">
        <title>Genome sequencing of strain KACC 21507.</title>
        <authorList>
            <person name="Heo J."/>
            <person name="Kim S.-J."/>
            <person name="Kim J.-S."/>
            <person name="Hong S.-B."/>
            <person name="Kwon S.-W."/>
        </authorList>
    </citation>
    <scope>NUCLEOTIDE SEQUENCE [LARGE SCALE GENOMIC DNA]</scope>
    <source>
        <strain evidence="1 2">KACC 21507</strain>
    </source>
</reference>
<keyword evidence="2" id="KW-1185">Reference proteome</keyword>
<name>A0A6P1NHP0_9PROT</name>
<gene>
    <name evidence="1" type="ORF">GT348_07205</name>
</gene>
<sequence>MIELPLPKDDNNVPDWVHLLPSGSFSAAGGSRTLRAEELHAIIRESMKQGKIVLDENHSTDLAAPRGKTAPAMGWITAMQVRDDGIWGRVEWTNRGKNIMADKAYRAISPVLKSDYRGQVIQIMRASLTNNPDLSLQTLHSQQIQEDALTYPLSALRTRLGLPADADEAAITAAIASALKAAKLYVLLRTGAAQLAGLDQSDQTITDEAILTKLRAGQDQVSLHAANQKALQIQIDELKTANARMAGERFVEIAGQKKAITSELKTQLITLHASNPELARTIVAGLADAPSSESVTLHGAALAMPHGNAPSFKTIDAALGLTSDDLKKGGLG</sequence>
<protein>
    <recommendedName>
        <fullName evidence="3">Mu-like prophage I protein</fullName>
    </recommendedName>
</protein>
<accession>A0A6P1NHP0</accession>
<dbReference type="AlphaFoldDB" id="A0A6P1NHP0"/>